<reference evidence="1 2" key="1">
    <citation type="journal article" date="2018" name="Sci. Rep.">
        <title>Genomic signatures of local adaptation to the degree of environmental predictability in rotifers.</title>
        <authorList>
            <person name="Franch-Gras L."/>
            <person name="Hahn C."/>
            <person name="Garcia-Roger E.M."/>
            <person name="Carmona M.J."/>
            <person name="Serra M."/>
            <person name="Gomez A."/>
        </authorList>
    </citation>
    <scope>NUCLEOTIDE SEQUENCE [LARGE SCALE GENOMIC DNA]</scope>
    <source>
        <strain evidence="1">HYR1</strain>
    </source>
</reference>
<organism evidence="1 2">
    <name type="scientific">Brachionus plicatilis</name>
    <name type="common">Marine rotifer</name>
    <name type="synonym">Brachionus muelleri</name>
    <dbReference type="NCBI Taxonomy" id="10195"/>
    <lineage>
        <taxon>Eukaryota</taxon>
        <taxon>Metazoa</taxon>
        <taxon>Spiralia</taxon>
        <taxon>Gnathifera</taxon>
        <taxon>Rotifera</taxon>
        <taxon>Eurotatoria</taxon>
        <taxon>Monogononta</taxon>
        <taxon>Pseudotrocha</taxon>
        <taxon>Ploima</taxon>
        <taxon>Brachionidae</taxon>
        <taxon>Brachionus</taxon>
    </lineage>
</organism>
<proteinExistence type="predicted"/>
<keyword evidence="2" id="KW-1185">Reference proteome</keyword>
<dbReference type="AlphaFoldDB" id="A0A3M7PL80"/>
<evidence type="ECO:0000313" key="1">
    <source>
        <dbReference type="EMBL" id="RMZ99852.1"/>
    </source>
</evidence>
<comment type="caution">
    <text evidence="1">The sequence shown here is derived from an EMBL/GenBank/DDBJ whole genome shotgun (WGS) entry which is preliminary data.</text>
</comment>
<protein>
    <submittedName>
        <fullName evidence="1">Uncharacterized protein</fullName>
    </submittedName>
</protein>
<accession>A0A3M7PL80</accession>
<dbReference type="EMBL" id="REGN01010017">
    <property type="protein sequence ID" value="RMZ99852.1"/>
    <property type="molecule type" value="Genomic_DNA"/>
</dbReference>
<sequence length="117" mass="13687">MKKKIKKFCSSFILEDLLADLSIERKSNFKSRIDVIVKFDNTYGYLLKFYKTKTKSKIKTIFMVILFSMVTDVDVNQAAIEVENNRKRMTNSSLLTRVRTSVLLLVTIVDVYRTDFN</sequence>
<name>A0A3M7PL80_BRAPC</name>
<evidence type="ECO:0000313" key="2">
    <source>
        <dbReference type="Proteomes" id="UP000276133"/>
    </source>
</evidence>
<gene>
    <name evidence="1" type="ORF">BpHYR1_021958</name>
</gene>
<dbReference type="Proteomes" id="UP000276133">
    <property type="component" value="Unassembled WGS sequence"/>
</dbReference>